<dbReference type="Proteomes" id="UP001306950">
    <property type="component" value="Unassembled WGS sequence"/>
</dbReference>
<dbReference type="RefSeq" id="WP_331846834.1">
    <property type="nucleotide sequence ID" value="NZ_JAZHPZ010000005.1"/>
</dbReference>
<proteinExistence type="predicted"/>
<keyword evidence="2" id="KW-1185">Reference proteome</keyword>
<dbReference type="Gene3D" id="3.40.1350.10">
    <property type="match status" value="1"/>
</dbReference>
<comment type="caution">
    <text evidence="1">The sequence shown here is derived from an EMBL/GenBank/DDBJ whole genome shotgun (WGS) entry which is preliminary data.</text>
</comment>
<accession>A0ABU7VTP1</accession>
<evidence type="ECO:0000313" key="1">
    <source>
        <dbReference type="EMBL" id="MEF2966616.1"/>
    </source>
</evidence>
<protein>
    <recommendedName>
        <fullName evidence="3">NERD domain-containing protein</fullName>
    </recommendedName>
</protein>
<reference evidence="1 2" key="1">
    <citation type="submission" date="2024-02" db="EMBL/GenBank/DDBJ databases">
        <title>A nitrogen-fixing paenibacillus bacterium.</title>
        <authorList>
            <person name="Zhang W.L."/>
            <person name="Chen S.F."/>
        </authorList>
    </citation>
    <scope>NUCLEOTIDE SEQUENCE [LARGE SCALE GENOMIC DNA]</scope>
    <source>
        <strain evidence="1 2">M1</strain>
    </source>
</reference>
<evidence type="ECO:0000313" key="2">
    <source>
        <dbReference type="Proteomes" id="UP001306950"/>
    </source>
</evidence>
<dbReference type="EMBL" id="JAZHPZ010000005">
    <property type="protein sequence ID" value="MEF2966616.1"/>
    <property type="molecule type" value="Genomic_DNA"/>
</dbReference>
<gene>
    <name evidence="1" type="ORF">V3851_12320</name>
</gene>
<sequence length="646" mass="76389">MIFENPEYYNFYKAENELKKGYDNFLKYIEKILKTQGIEMVIRTIKVSGIAVDLYGNQKQKKVFHDVIAHLLLIVENNEKLKINKLVTESLIFEEVIASFYHMRSKYFDENEKLEDKYKIVSYLISLERFLNSLSSNSGISKDYSKKTAMFDSVIESTGMILKNFMFMKYEFSGSNKDIPSEYQDVSTMHFIFSAYWNDINDLLEYWKYSDLYIENKDNKTTFEIKDKEFELNNLISNERFINLREGWQMSSVGEIINSFKESKQLQNEVSKATDNLTYLFATLYFGTATLNKKVENIFLSDWIRAYQILTQESKKFLQYKKRVENNNKIKNVCLSKTKKMWKELYKRNGFTSSEFEIIFELLTFNNKSQDLIDCPLIKVDDQYIVIPSLTAKADPARALASNFLNKNINLDFKGSGFEDRVRAGFNLRKIRNSRLYKKDDETEYECDVAFIIENDIFFVECKAHVQPYTTRQHTNHLYKLYKETLQLNRIADFFSSNISLVKKQLKLDDEFKVRDVHRILITTSMLGTPLYVNGVYIIDESSFTMFIDRTPPSLMLVNNGVFKQQYTENFDIYHGEITVDKIIEFLKSPPQIHFMREFYSDKLIHHKLYDIKRNVKVKKTIYMGDEINNMNQELIEKFYSGQIDI</sequence>
<evidence type="ECO:0008006" key="3">
    <source>
        <dbReference type="Google" id="ProtNLM"/>
    </source>
</evidence>
<name>A0ABU7VTP1_9BACL</name>
<dbReference type="InterPro" id="IPR011856">
    <property type="entry name" value="tRNA_endonuc-like_dom_sf"/>
</dbReference>
<organism evidence="1 2">
    <name type="scientific">Paenibacillus haidiansis</name>
    <dbReference type="NCBI Taxonomy" id="1574488"/>
    <lineage>
        <taxon>Bacteria</taxon>
        <taxon>Bacillati</taxon>
        <taxon>Bacillota</taxon>
        <taxon>Bacilli</taxon>
        <taxon>Bacillales</taxon>
        <taxon>Paenibacillaceae</taxon>
        <taxon>Paenibacillus</taxon>
    </lineage>
</organism>